<feature type="compositionally biased region" description="Polar residues" evidence="1">
    <location>
        <begin position="293"/>
        <end position="305"/>
    </location>
</feature>
<dbReference type="EMBL" id="VSWD01000013">
    <property type="protein sequence ID" value="KAK3084527.1"/>
    <property type="molecule type" value="Genomic_DNA"/>
</dbReference>
<keyword evidence="2" id="KW-0472">Membrane</keyword>
<evidence type="ECO:0000256" key="2">
    <source>
        <dbReference type="SAM" id="Phobius"/>
    </source>
</evidence>
<protein>
    <submittedName>
        <fullName evidence="3">Uncharacterized protein</fullName>
    </submittedName>
</protein>
<feature type="compositionally biased region" description="Low complexity" evidence="1">
    <location>
        <begin position="282"/>
        <end position="292"/>
    </location>
</feature>
<feature type="transmembrane region" description="Helical" evidence="2">
    <location>
        <begin position="12"/>
        <end position="31"/>
    </location>
</feature>
<name>A0AA88XNP8_PINIB</name>
<evidence type="ECO:0000256" key="1">
    <source>
        <dbReference type="SAM" id="MobiDB-lite"/>
    </source>
</evidence>
<evidence type="ECO:0000313" key="4">
    <source>
        <dbReference type="Proteomes" id="UP001186944"/>
    </source>
</evidence>
<evidence type="ECO:0000313" key="3">
    <source>
        <dbReference type="EMBL" id="KAK3084527.1"/>
    </source>
</evidence>
<dbReference type="AlphaFoldDB" id="A0AA88XNP8"/>
<gene>
    <name evidence="3" type="ORF">FSP39_014768</name>
</gene>
<comment type="caution">
    <text evidence="3">The sequence shown here is derived from an EMBL/GenBank/DDBJ whole genome shotgun (WGS) entry which is preliminary data.</text>
</comment>
<accession>A0AA88XNP8</accession>
<dbReference type="Proteomes" id="UP001186944">
    <property type="component" value="Unassembled WGS sequence"/>
</dbReference>
<keyword evidence="2" id="KW-0812">Transmembrane</keyword>
<keyword evidence="2" id="KW-1133">Transmembrane helix</keyword>
<organism evidence="3 4">
    <name type="scientific">Pinctada imbricata</name>
    <name type="common">Atlantic pearl-oyster</name>
    <name type="synonym">Pinctada martensii</name>
    <dbReference type="NCBI Taxonomy" id="66713"/>
    <lineage>
        <taxon>Eukaryota</taxon>
        <taxon>Metazoa</taxon>
        <taxon>Spiralia</taxon>
        <taxon>Lophotrochozoa</taxon>
        <taxon>Mollusca</taxon>
        <taxon>Bivalvia</taxon>
        <taxon>Autobranchia</taxon>
        <taxon>Pteriomorphia</taxon>
        <taxon>Pterioida</taxon>
        <taxon>Pterioidea</taxon>
        <taxon>Pteriidae</taxon>
        <taxon>Pinctada</taxon>
    </lineage>
</organism>
<proteinExistence type="predicted"/>
<sequence>MLFTVWRGNHDRSLLGLLCIISQICYIYGLTVGPITDTTQLFENNSVPDLNLNITEASVSPKSIKDNGTNTTSTHENGRRTLTSSISVNIKSLFKRKEFRKEKVNLILLPGLALVCFITMVCFRICKWKREDTKFKTRGCSYDVTNFVILAEGDAGYHNVEIASNYDTVNSYASVFNKVPYMTYDTITSYKSLQYRIDTQIFSNVASYSSYLRNPAKKNGPSSSEFKDKSSKSKMKKKERNKEPKGEIMEKEPVARKIPGTRFSIVPALDNYMRLKREGVRSISSSSPNSPSDVTDLSTPGTPSSPRRLVRHKVSFTEKSKMRESGNPTKSILLSNKCDRETQVYLPKRTTSRTSSGSVNKSIPECDSCDRNSIEMKDLSSKSGIRNSRDSIHQEALTDLEISGKQYDSSCKIIVEADVHNTKSVDKVILNNNNNLDGSTMYKTISHEPEGKTLHTDGTCEVYDLSYDDDEIVNAEGFTRARLSAPTVNGLIPYLQKRRNSEQTNNERTDDTRSVCRHVRRPRSLSPLLNIKISPKDVQDTNNCKCNKHPRKFSLGTLHGPHLNSESSLNGHKSFSSIRELLKLPAKSDASCAVLTNGYCESSESMSLLSCEDDEIDALNEQVSAVV</sequence>
<feature type="region of interest" description="Disordered" evidence="1">
    <location>
        <begin position="280"/>
        <end position="332"/>
    </location>
</feature>
<feature type="compositionally biased region" description="Basic and acidic residues" evidence="1">
    <location>
        <begin position="315"/>
        <end position="324"/>
    </location>
</feature>
<feature type="transmembrane region" description="Helical" evidence="2">
    <location>
        <begin position="106"/>
        <end position="126"/>
    </location>
</feature>
<feature type="compositionally biased region" description="Basic and acidic residues" evidence="1">
    <location>
        <begin position="240"/>
        <end position="254"/>
    </location>
</feature>
<feature type="region of interest" description="Disordered" evidence="1">
    <location>
        <begin position="213"/>
        <end position="254"/>
    </location>
</feature>
<reference evidence="3" key="1">
    <citation type="submission" date="2019-08" db="EMBL/GenBank/DDBJ databases">
        <title>The improved chromosome-level genome for the pearl oyster Pinctada fucata martensii using PacBio sequencing and Hi-C.</title>
        <authorList>
            <person name="Zheng Z."/>
        </authorList>
    </citation>
    <scope>NUCLEOTIDE SEQUENCE</scope>
    <source>
        <strain evidence="3">ZZ-2019</strain>
        <tissue evidence="3">Adductor muscle</tissue>
    </source>
</reference>
<keyword evidence="4" id="KW-1185">Reference proteome</keyword>